<feature type="transmembrane region" description="Helical" evidence="1">
    <location>
        <begin position="134"/>
        <end position="159"/>
    </location>
</feature>
<dbReference type="PANTHER" id="PTHR30188">
    <property type="entry name" value="ABC TRANSPORTER PERMEASE PROTEIN-RELATED"/>
    <property type="match status" value="1"/>
</dbReference>
<reference evidence="2 3" key="1">
    <citation type="submission" date="2022-03" db="EMBL/GenBank/DDBJ databases">
        <title>Hymenobactersp. isolated from the air.</title>
        <authorList>
            <person name="Won M."/>
            <person name="Kwon S.-W."/>
        </authorList>
    </citation>
    <scope>NUCLEOTIDE SEQUENCE [LARGE SCALE GENOMIC DNA]</scope>
    <source>
        <strain evidence="2 3">KACC 22596</strain>
        <plasmid evidence="2 3">unnamed1</plasmid>
    </source>
</reference>
<evidence type="ECO:0000313" key="3">
    <source>
        <dbReference type="Proteomes" id="UP000831390"/>
    </source>
</evidence>
<feature type="transmembrane region" description="Helical" evidence="1">
    <location>
        <begin position="213"/>
        <end position="234"/>
    </location>
</feature>
<organism evidence="2 3">
    <name type="scientific">Hymenobacter monticola</name>
    <dbReference type="NCBI Taxonomy" id="1705399"/>
    <lineage>
        <taxon>Bacteria</taxon>
        <taxon>Pseudomonadati</taxon>
        <taxon>Bacteroidota</taxon>
        <taxon>Cytophagia</taxon>
        <taxon>Cytophagales</taxon>
        <taxon>Hymenobacteraceae</taxon>
        <taxon>Hymenobacter</taxon>
    </lineage>
</organism>
<evidence type="ECO:0000256" key="1">
    <source>
        <dbReference type="SAM" id="Phobius"/>
    </source>
</evidence>
<name>A0ABY4BB89_9BACT</name>
<dbReference type="InterPro" id="IPR030802">
    <property type="entry name" value="Permease_MalE"/>
</dbReference>
<evidence type="ECO:0000313" key="2">
    <source>
        <dbReference type="EMBL" id="UOE36423.1"/>
    </source>
</evidence>
<feature type="transmembrane region" description="Helical" evidence="1">
    <location>
        <begin position="179"/>
        <end position="201"/>
    </location>
</feature>
<sequence>MLRTLRDFLLFLGNMVVRPERVRVLWHRTLEEIVLMGVESAFIVGLVALFIGAVTCLQVSYNLNIPFLPKSTIGFIVREMTLLELAPTVTSIVLAGKVGSNIAGSLGTMRITEQIDALEMMSINPTSYLVLPRILAAVVGFPLLVSLALGLALLGGYLAGTVSGQLSAHDYIEGLRYHFVPYEMAVALIKAVVFAFLIAAISAFRGFSTRGGALAVGASSTAAVTQSIIAILLADFGLARLLL</sequence>
<dbReference type="Proteomes" id="UP000831390">
    <property type="component" value="Plasmid unnamed1"/>
</dbReference>
<accession>A0ABY4BB89</accession>
<keyword evidence="1" id="KW-1133">Transmembrane helix</keyword>
<keyword evidence="1" id="KW-0812">Transmembrane</keyword>
<dbReference type="Pfam" id="PF02405">
    <property type="entry name" value="MlaE"/>
    <property type="match status" value="1"/>
</dbReference>
<proteinExistence type="predicted"/>
<gene>
    <name evidence="2" type="ORF">MTP16_24000</name>
</gene>
<protein>
    <submittedName>
        <fullName evidence="2">ABC transporter permease</fullName>
    </submittedName>
</protein>
<geneLocation type="plasmid" evidence="2 3">
    <name>unnamed1</name>
</geneLocation>
<dbReference type="EMBL" id="CP094535">
    <property type="protein sequence ID" value="UOE36423.1"/>
    <property type="molecule type" value="Genomic_DNA"/>
</dbReference>
<keyword evidence="3" id="KW-1185">Reference proteome</keyword>
<keyword evidence="2" id="KW-0614">Plasmid</keyword>
<keyword evidence="1" id="KW-0472">Membrane</keyword>
<feature type="transmembrane region" description="Helical" evidence="1">
    <location>
        <begin position="33"/>
        <end position="57"/>
    </location>
</feature>
<dbReference type="PANTHER" id="PTHR30188:SF4">
    <property type="entry name" value="PROTEIN TRIGALACTOSYLDIACYLGLYCEROL 1, CHLOROPLASTIC"/>
    <property type="match status" value="1"/>
</dbReference>